<feature type="non-terminal residue" evidence="1">
    <location>
        <position position="1"/>
    </location>
</feature>
<proteinExistence type="predicted"/>
<dbReference type="Proteomes" id="UP000007129">
    <property type="component" value="Unassembled WGS sequence"/>
</dbReference>
<dbReference type="HOGENOM" id="CLU_3439869_0_0_1"/>
<evidence type="ECO:0000313" key="2">
    <source>
        <dbReference type="Proteomes" id="UP000007129"/>
    </source>
</evidence>
<dbReference type="VEuPathDB" id="FungiDB:MPH_05283"/>
<comment type="caution">
    <text evidence="1">The sequence shown here is derived from an EMBL/GenBank/DDBJ whole genome shotgun (WGS) entry which is preliminary data.</text>
</comment>
<sequence length="8" mass="939">ANFVTKLF</sequence>
<reference evidence="1 2" key="1">
    <citation type="journal article" date="2012" name="BMC Genomics">
        <title>Tools to kill: Genome of one of the most destructive plant pathogenic fungi Macrophomina phaseolina.</title>
        <authorList>
            <person name="Islam M.S."/>
            <person name="Haque M.S."/>
            <person name="Islam M.M."/>
            <person name="Emdad E.M."/>
            <person name="Halim A."/>
            <person name="Hossen Q.M.M."/>
            <person name="Hossain M.Z."/>
            <person name="Ahmed B."/>
            <person name="Rahim S."/>
            <person name="Rahman M.S."/>
            <person name="Alam M.M."/>
            <person name="Hou S."/>
            <person name="Wan X."/>
            <person name="Saito J.A."/>
            <person name="Alam M."/>
        </authorList>
    </citation>
    <scope>NUCLEOTIDE SEQUENCE [LARGE SCALE GENOMIC DNA]</scope>
    <source>
        <strain evidence="1 2">MS6</strain>
    </source>
</reference>
<gene>
    <name evidence="1" type="ORF">MPH_05283</name>
</gene>
<evidence type="ECO:0000313" key="1">
    <source>
        <dbReference type="EMBL" id="EKG17490.1"/>
    </source>
</evidence>
<organism evidence="1 2">
    <name type="scientific">Macrophomina phaseolina (strain MS6)</name>
    <name type="common">Charcoal rot fungus</name>
    <dbReference type="NCBI Taxonomy" id="1126212"/>
    <lineage>
        <taxon>Eukaryota</taxon>
        <taxon>Fungi</taxon>
        <taxon>Dikarya</taxon>
        <taxon>Ascomycota</taxon>
        <taxon>Pezizomycotina</taxon>
        <taxon>Dothideomycetes</taxon>
        <taxon>Dothideomycetes incertae sedis</taxon>
        <taxon>Botryosphaeriales</taxon>
        <taxon>Botryosphaeriaceae</taxon>
        <taxon>Macrophomina</taxon>
    </lineage>
</organism>
<name>K2SL58_MACPH</name>
<dbReference type="InParanoid" id="K2SL58"/>
<protein>
    <submittedName>
        <fullName evidence="1">Uncharacterized protein</fullName>
    </submittedName>
</protein>
<dbReference type="EMBL" id="AHHD01000241">
    <property type="protein sequence ID" value="EKG17490.1"/>
    <property type="molecule type" value="Genomic_DNA"/>
</dbReference>
<accession>K2SL58</accession>